<evidence type="ECO:0000313" key="3">
    <source>
        <dbReference type="Proteomes" id="UP000580839"/>
    </source>
</evidence>
<gene>
    <name evidence="2" type="ORF">HOP12_08185</name>
</gene>
<feature type="transmembrane region" description="Helical" evidence="1">
    <location>
        <begin position="250"/>
        <end position="268"/>
    </location>
</feature>
<dbReference type="AlphaFoldDB" id="A0A849SI61"/>
<keyword evidence="1" id="KW-0472">Membrane</keyword>
<organism evidence="2 3">
    <name type="scientific">Eiseniibacteriota bacterium</name>
    <dbReference type="NCBI Taxonomy" id="2212470"/>
    <lineage>
        <taxon>Bacteria</taxon>
        <taxon>Candidatus Eiseniibacteriota</taxon>
    </lineage>
</organism>
<protein>
    <submittedName>
        <fullName evidence="2">NnrS family protein</fullName>
    </submittedName>
</protein>
<dbReference type="Pfam" id="PF05940">
    <property type="entry name" value="NnrS"/>
    <property type="match status" value="1"/>
</dbReference>
<evidence type="ECO:0000313" key="2">
    <source>
        <dbReference type="EMBL" id="NOT34131.1"/>
    </source>
</evidence>
<sequence>MIVASDAQAPLGTLHGTATEWPDPYRILFPLGIAFAIAGVAPWIRFGAEAIPSAGSLHMALMIEGFEQSFVLGFLLTALPAFTRGARCARWELAMGALLLAAFALFAFTGPGWAAELAYAASVALIGWALTSRIVRVRRLPPEEFLFVGVGLLLGLCGAAVMIASQRLGWAPTSPRLGERLHSLGMTLSIVLGVGGLLVPTFSGIREPLRVPGIAGAHERDGRRRLYVPVALALIGAFALEAIGLARTGAFVRAVAASVLLLLVWKLWRRPQIKGPVPISLWASGWILLLGLWFAALWPSLTLAAYHIVFVGGFGFLTIGIGTRVTVAHGKHPLSAEPRLMTPLVFAAMVLALVVRVAAELMLHPVNLLRSASAVLWMLAWALWASRALPRMLKLAHRPQVAPRVQV</sequence>
<feature type="transmembrane region" description="Helical" evidence="1">
    <location>
        <begin position="91"/>
        <end position="111"/>
    </location>
</feature>
<keyword evidence="1" id="KW-0812">Transmembrane</keyword>
<keyword evidence="1" id="KW-1133">Transmembrane helix</keyword>
<feature type="transmembrane region" description="Helical" evidence="1">
    <location>
        <begin position="340"/>
        <end position="359"/>
    </location>
</feature>
<dbReference type="InterPro" id="IPR010266">
    <property type="entry name" value="NnrS"/>
</dbReference>
<feature type="transmembrane region" description="Helical" evidence="1">
    <location>
        <begin position="280"/>
        <end position="298"/>
    </location>
</feature>
<feature type="transmembrane region" description="Helical" evidence="1">
    <location>
        <begin position="226"/>
        <end position="244"/>
    </location>
</feature>
<feature type="transmembrane region" description="Helical" evidence="1">
    <location>
        <begin position="56"/>
        <end position="79"/>
    </location>
</feature>
<dbReference type="Proteomes" id="UP000580839">
    <property type="component" value="Unassembled WGS sequence"/>
</dbReference>
<accession>A0A849SI61</accession>
<feature type="transmembrane region" description="Helical" evidence="1">
    <location>
        <begin position="27"/>
        <end position="44"/>
    </location>
</feature>
<comment type="caution">
    <text evidence="2">The sequence shown here is derived from an EMBL/GenBank/DDBJ whole genome shotgun (WGS) entry which is preliminary data.</text>
</comment>
<evidence type="ECO:0000256" key="1">
    <source>
        <dbReference type="SAM" id="Phobius"/>
    </source>
</evidence>
<name>A0A849SI61_UNCEI</name>
<proteinExistence type="predicted"/>
<dbReference type="EMBL" id="JABFRW010000095">
    <property type="protein sequence ID" value="NOT34131.1"/>
    <property type="molecule type" value="Genomic_DNA"/>
</dbReference>
<feature type="transmembrane region" description="Helical" evidence="1">
    <location>
        <begin position="371"/>
        <end position="389"/>
    </location>
</feature>
<feature type="transmembrane region" description="Helical" evidence="1">
    <location>
        <begin position="145"/>
        <end position="164"/>
    </location>
</feature>
<feature type="transmembrane region" description="Helical" evidence="1">
    <location>
        <begin position="117"/>
        <end position="135"/>
    </location>
</feature>
<feature type="transmembrane region" description="Helical" evidence="1">
    <location>
        <begin position="304"/>
        <end position="328"/>
    </location>
</feature>
<feature type="transmembrane region" description="Helical" evidence="1">
    <location>
        <begin position="184"/>
        <end position="205"/>
    </location>
</feature>
<reference evidence="2 3" key="1">
    <citation type="submission" date="2020-04" db="EMBL/GenBank/DDBJ databases">
        <title>Metagenomic profiling of ammonia- and methane-oxidizing microorganisms in a Dutch drinking water treatment plant.</title>
        <authorList>
            <person name="Poghosyan L."/>
            <person name="Leucker S."/>
        </authorList>
    </citation>
    <scope>NUCLEOTIDE SEQUENCE [LARGE SCALE GENOMIC DNA]</scope>
    <source>
        <strain evidence="2">S-RSF-IL-03</strain>
    </source>
</reference>